<evidence type="ECO:0000256" key="1">
    <source>
        <dbReference type="SAM" id="MobiDB-lite"/>
    </source>
</evidence>
<reference evidence="2" key="1">
    <citation type="submission" date="2021-07" db="EMBL/GenBank/DDBJ databases">
        <authorList>
            <person name="Durling M."/>
        </authorList>
    </citation>
    <scope>NUCLEOTIDE SEQUENCE</scope>
</reference>
<dbReference type="OrthoDB" id="10652529at2759"/>
<comment type="caution">
    <text evidence="2">The sequence shown here is derived from an EMBL/GenBank/DDBJ whole genome shotgun (WGS) entry which is preliminary data.</text>
</comment>
<sequence length="250" mass="27912">MDVKKGLKFLGDSIVAALQLSQSSTSESFTVAVDFKKKLKDWLVNEVLPSKEQLKNAAQARVNTPSPSPDRAPFRPQTPVREVRGKPSRAAQAQDHTIISVEPQACAYFRPELDAQSQDSAQPRAPTRSTVPGLNSPSRHPPQAQTPHQGSNATSYRFEYNHVDAVDSCATKYYHAQEDDQGRWVTFRRHFAAWNLHHFRAADTRALERLRTTLRLRGVCVDNHIFALVSSALQNCLGREGGSILVEQEN</sequence>
<gene>
    <name evidence="2" type="ORF">HYFRA_00003892</name>
</gene>
<organism evidence="2 3">
    <name type="scientific">Hymenoscyphus fraxineus</name>
    <dbReference type="NCBI Taxonomy" id="746836"/>
    <lineage>
        <taxon>Eukaryota</taxon>
        <taxon>Fungi</taxon>
        <taxon>Dikarya</taxon>
        <taxon>Ascomycota</taxon>
        <taxon>Pezizomycotina</taxon>
        <taxon>Leotiomycetes</taxon>
        <taxon>Helotiales</taxon>
        <taxon>Helotiaceae</taxon>
        <taxon>Hymenoscyphus</taxon>
    </lineage>
</organism>
<evidence type="ECO:0000313" key="3">
    <source>
        <dbReference type="Proteomes" id="UP000696280"/>
    </source>
</evidence>
<protein>
    <submittedName>
        <fullName evidence="2">Uncharacterized protein</fullName>
    </submittedName>
</protein>
<keyword evidence="3" id="KW-1185">Reference proteome</keyword>
<name>A0A9N9L2H1_9HELO</name>
<accession>A0A9N9L2H1</accession>
<evidence type="ECO:0000313" key="2">
    <source>
        <dbReference type="EMBL" id="CAG8956505.1"/>
    </source>
</evidence>
<proteinExistence type="predicted"/>
<feature type="region of interest" description="Disordered" evidence="1">
    <location>
        <begin position="114"/>
        <end position="152"/>
    </location>
</feature>
<dbReference type="EMBL" id="CAJVRL010000070">
    <property type="protein sequence ID" value="CAG8956505.1"/>
    <property type="molecule type" value="Genomic_DNA"/>
</dbReference>
<dbReference type="AlphaFoldDB" id="A0A9N9L2H1"/>
<dbReference type="Proteomes" id="UP000696280">
    <property type="component" value="Unassembled WGS sequence"/>
</dbReference>
<feature type="compositionally biased region" description="Polar residues" evidence="1">
    <location>
        <begin position="115"/>
        <end position="152"/>
    </location>
</feature>
<feature type="region of interest" description="Disordered" evidence="1">
    <location>
        <begin position="54"/>
        <end position="97"/>
    </location>
</feature>